<dbReference type="CDD" id="cd00342">
    <property type="entry name" value="gram_neg_porins"/>
    <property type="match status" value="1"/>
</dbReference>
<keyword evidence="14" id="KW-1185">Reference proteome</keyword>
<evidence type="ECO:0000256" key="3">
    <source>
        <dbReference type="ARBA" id="ARBA00022448"/>
    </source>
</evidence>
<accession>A0ABR9SIH9</accession>
<organism evidence="13 14">
    <name type="scientific">Ramlibacter aquaticus</name>
    <dbReference type="NCBI Taxonomy" id="2780094"/>
    <lineage>
        <taxon>Bacteria</taxon>
        <taxon>Pseudomonadati</taxon>
        <taxon>Pseudomonadota</taxon>
        <taxon>Betaproteobacteria</taxon>
        <taxon>Burkholderiales</taxon>
        <taxon>Comamonadaceae</taxon>
        <taxon>Ramlibacter</taxon>
    </lineage>
</organism>
<keyword evidence="4" id="KW-1134">Transmembrane beta strand</keyword>
<protein>
    <submittedName>
        <fullName evidence="13">Porin</fullName>
    </submittedName>
</protein>
<comment type="subunit">
    <text evidence="2">Homotrimer.</text>
</comment>
<keyword evidence="3" id="KW-0813">Transport</keyword>
<evidence type="ECO:0000256" key="4">
    <source>
        <dbReference type="ARBA" id="ARBA00022452"/>
    </source>
</evidence>
<dbReference type="RefSeq" id="WP_193781701.1">
    <property type="nucleotide sequence ID" value="NZ_JADDOJ010000081.1"/>
</dbReference>
<evidence type="ECO:0000256" key="6">
    <source>
        <dbReference type="ARBA" id="ARBA00022729"/>
    </source>
</evidence>
<evidence type="ECO:0000313" key="14">
    <source>
        <dbReference type="Proteomes" id="UP000715965"/>
    </source>
</evidence>
<name>A0ABR9SIH9_9BURK</name>
<dbReference type="PANTHER" id="PTHR34501:SF9">
    <property type="entry name" value="MAJOR OUTER MEMBRANE PROTEIN P.IA"/>
    <property type="match status" value="1"/>
</dbReference>
<dbReference type="InterPro" id="IPR023614">
    <property type="entry name" value="Porin_dom_sf"/>
</dbReference>
<dbReference type="InterPro" id="IPR033900">
    <property type="entry name" value="Gram_neg_porin_domain"/>
</dbReference>
<evidence type="ECO:0000256" key="8">
    <source>
        <dbReference type="ARBA" id="ARBA00023114"/>
    </source>
</evidence>
<dbReference type="EMBL" id="JADDOJ010000081">
    <property type="protein sequence ID" value="MBE7942145.1"/>
    <property type="molecule type" value="Genomic_DNA"/>
</dbReference>
<evidence type="ECO:0000313" key="13">
    <source>
        <dbReference type="EMBL" id="MBE7942145.1"/>
    </source>
</evidence>
<feature type="chain" id="PRO_5047526716" evidence="11">
    <location>
        <begin position="20"/>
        <end position="366"/>
    </location>
</feature>
<comment type="subcellular location">
    <subcellularLocation>
        <location evidence="1">Cell outer membrane</location>
        <topology evidence="1">Multi-pass membrane protein</topology>
    </subcellularLocation>
</comment>
<keyword evidence="8" id="KW-0626">Porin</keyword>
<evidence type="ECO:0000256" key="1">
    <source>
        <dbReference type="ARBA" id="ARBA00004571"/>
    </source>
</evidence>
<dbReference type="InterPro" id="IPR002299">
    <property type="entry name" value="Porin_Neis"/>
</dbReference>
<keyword evidence="5" id="KW-0812">Transmembrane</keyword>
<evidence type="ECO:0000256" key="10">
    <source>
        <dbReference type="ARBA" id="ARBA00023237"/>
    </source>
</evidence>
<evidence type="ECO:0000256" key="5">
    <source>
        <dbReference type="ARBA" id="ARBA00022692"/>
    </source>
</evidence>
<keyword evidence="10" id="KW-0998">Cell outer membrane</keyword>
<dbReference type="Gene3D" id="2.40.160.10">
    <property type="entry name" value="Porin"/>
    <property type="match status" value="1"/>
</dbReference>
<evidence type="ECO:0000256" key="7">
    <source>
        <dbReference type="ARBA" id="ARBA00023065"/>
    </source>
</evidence>
<evidence type="ECO:0000259" key="12">
    <source>
        <dbReference type="Pfam" id="PF13609"/>
    </source>
</evidence>
<reference evidence="13 14" key="1">
    <citation type="submission" date="2020-10" db="EMBL/GenBank/DDBJ databases">
        <title>Draft genome of Ramlibacter aquaticus LMG 30558.</title>
        <authorList>
            <person name="Props R."/>
        </authorList>
    </citation>
    <scope>NUCLEOTIDE SEQUENCE [LARGE SCALE GENOMIC DNA]</scope>
    <source>
        <strain evidence="13 14">LMG 30558</strain>
    </source>
</reference>
<keyword evidence="6 11" id="KW-0732">Signal</keyword>
<dbReference type="PANTHER" id="PTHR34501">
    <property type="entry name" value="PROTEIN YDDL-RELATED"/>
    <property type="match status" value="1"/>
</dbReference>
<feature type="signal peptide" evidence="11">
    <location>
        <begin position="1"/>
        <end position="19"/>
    </location>
</feature>
<feature type="domain" description="Porin" evidence="12">
    <location>
        <begin position="8"/>
        <end position="338"/>
    </location>
</feature>
<evidence type="ECO:0000256" key="9">
    <source>
        <dbReference type="ARBA" id="ARBA00023136"/>
    </source>
</evidence>
<gene>
    <name evidence="13" type="ORF">IM725_16340</name>
</gene>
<dbReference type="SUPFAM" id="SSF56935">
    <property type="entry name" value="Porins"/>
    <property type="match status" value="1"/>
</dbReference>
<comment type="caution">
    <text evidence="13">The sequence shown here is derived from an EMBL/GenBank/DDBJ whole genome shotgun (WGS) entry which is preliminary data.</text>
</comment>
<keyword evidence="9" id="KW-0472">Membrane</keyword>
<evidence type="ECO:0000256" key="11">
    <source>
        <dbReference type="SAM" id="SignalP"/>
    </source>
</evidence>
<dbReference type="Proteomes" id="UP000715965">
    <property type="component" value="Unassembled WGS sequence"/>
</dbReference>
<dbReference type="InterPro" id="IPR050298">
    <property type="entry name" value="Gram-neg_bact_OMP"/>
</dbReference>
<keyword evidence="7" id="KW-0406">Ion transport</keyword>
<evidence type="ECO:0000256" key="2">
    <source>
        <dbReference type="ARBA" id="ARBA00011233"/>
    </source>
</evidence>
<dbReference type="Pfam" id="PF13609">
    <property type="entry name" value="Porin_4"/>
    <property type="match status" value="1"/>
</dbReference>
<dbReference type="PRINTS" id="PR00184">
    <property type="entry name" value="NEISSPPORIN"/>
</dbReference>
<sequence length="366" mass="37666">MKKTLIAMAALAAAGVASAQSSVTLYGVVDLGISHGSGNTANWTGMTSGNINSSRLGFKGTEDLGGGLKANFVLEGDVKPFSGTGATSGLASVNSNSNNTTVPSAAKGGFTFNRSAWASLSGGFGELRLGRDYTPTFYADANYDPFGVNGAGTNRIFTNGLAGNVNHLRASNAVSYFLPGNLGGFSGQLMYAFNNTASNAGVTKDDGKYLGGRVGYDAGPISLLVATGQTKSAAQGDVRTTSIAGSYNLDVAKLSAEYSQDKYGAANALPNEKQKGYLLGAVVPVGDGEIHASFVSQKATYDAQTVEAKYNQYSLGYVYNLSKRTALYADYSHVSNKGSAAFALNSAVITAGSSSSGYDIGVRHSF</sequence>
<proteinExistence type="predicted"/>